<dbReference type="KEGG" id="tps:THAPSDRAFT_1081"/>
<dbReference type="GeneID" id="7449756"/>
<evidence type="ECO:0000313" key="2">
    <source>
        <dbReference type="EMBL" id="EED95688.1"/>
    </source>
</evidence>
<dbReference type="InParanoid" id="B8BPX4"/>
<name>B8BPX4_THAPS</name>
<accession>B8BPX4</accession>
<feature type="compositionally biased region" description="Basic and acidic residues" evidence="1">
    <location>
        <begin position="66"/>
        <end position="97"/>
    </location>
</feature>
<gene>
    <name evidence="2" type="ORF">THAPSDRAFT_1081</name>
</gene>
<organism evidence="2 3">
    <name type="scientific">Thalassiosira pseudonana</name>
    <name type="common">Marine diatom</name>
    <name type="synonym">Cyclotella nana</name>
    <dbReference type="NCBI Taxonomy" id="35128"/>
    <lineage>
        <taxon>Eukaryota</taxon>
        <taxon>Sar</taxon>
        <taxon>Stramenopiles</taxon>
        <taxon>Ochrophyta</taxon>
        <taxon>Bacillariophyta</taxon>
        <taxon>Coscinodiscophyceae</taxon>
        <taxon>Thalassiosirophycidae</taxon>
        <taxon>Thalassiosirales</taxon>
        <taxon>Thalassiosiraceae</taxon>
        <taxon>Thalassiosira</taxon>
    </lineage>
</organism>
<keyword evidence="3" id="KW-1185">Reference proteome</keyword>
<evidence type="ECO:0000313" key="3">
    <source>
        <dbReference type="Proteomes" id="UP000001449"/>
    </source>
</evidence>
<dbReference type="Proteomes" id="UP000001449">
    <property type="component" value="Chromosome 1"/>
</dbReference>
<evidence type="ECO:0000256" key="1">
    <source>
        <dbReference type="SAM" id="MobiDB-lite"/>
    </source>
</evidence>
<reference evidence="2 3" key="2">
    <citation type="journal article" date="2008" name="Nature">
        <title>The Phaeodactylum genome reveals the evolutionary history of diatom genomes.</title>
        <authorList>
            <person name="Bowler C."/>
            <person name="Allen A.E."/>
            <person name="Badger J.H."/>
            <person name="Grimwood J."/>
            <person name="Jabbari K."/>
            <person name="Kuo A."/>
            <person name="Maheswari U."/>
            <person name="Martens C."/>
            <person name="Maumus F."/>
            <person name="Otillar R.P."/>
            <person name="Rayko E."/>
            <person name="Salamov A."/>
            <person name="Vandepoele K."/>
            <person name="Beszteri B."/>
            <person name="Gruber A."/>
            <person name="Heijde M."/>
            <person name="Katinka M."/>
            <person name="Mock T."/>
            <person name="Valentin K."/>
            <person name="Verret F."/>
            <person name="Berges J.A."/>
            <person name="Brownlee C."/>
            <person name="Cadoret J.P."/>
            <person name="Chiovitti A."/>
            <person name="Choi C.J."/>
            <person name="Coesel S."/>
            <person name="De Martino A."/>
            <person name="Detter J.C."/>
            <person name="Durkin C."/>
            <person name="Falciatore A."/>
            <person name="Fournet J."/>
            <person name="Haruta M."/>
            <person name="Huysman M.J."/>
            <person name="Jenkins B.D."/>
            <person name="Jiroutova K."/>
            <person name="Jorgensen R.E."/>
            <person name="Joubert Y."/>
            <person name="Kaplan A."/>
            <person name="Kroger N."/>
            <person name="Kroth P.G."/>
            <person name="La Roche J."/>
            <person name="Lindquist E."/>
            <person name="Lommer M."/>
            <person name="Martin-Jezequel V."/>
            <person name="Lopez P.J."/>
            <person name="Lucas S."/>
            <person name="Mangogna M."/>
            <person name="McGinnis K."/>
            <person name="Medlin L.K."/>
            <person name="Montsant A."/>
            <person name="Oudot-Le Secq M.P."/>
            <person name="Napoli C."/>
            <person name="Obornik M."/>
            <person name="Parker M.S."/>
            <person name="Petit J.L."/>
            <person name="Porcel B.M."/>
            <person name="Poulsen N."/>
            <person name="Robison M."/>
            <person name="Rychlewski L."/>
            <person name="Rynearson T.A."/>
            <person name="Schmutz J."/>
            <person name="Shapiro H."/>
            <person name="Siaut M."/>
            <person name="Stanley M."/>
            <person name="Sussman M.R."/>
            <person name="Taylor A.R."/>
            <person name="Vardi A."/>
            <person name="von Dassow P."/>
            <person name="Vyverman W."/>
            <person name="Willis A."/>
            <person name="Wyrwicz L.S."/>
            <person name="Rokhsar D.S."/>
            <person name="Weissenbach J."/>
            <person name="Armbrust E.V."/>
            <person name="Green B.R."/>
            <person name="Van de Peer Y."/>
            <person name="Grigoriev I.V."/>
        </authorList>
    </citation>
    <scope>NUCLEOTIDE SEQUENCE [LARGE SCALE GENOMIC DNA]</scope>
    <source>
        <strain evidence="2 3">CCMP1335</strain>
    </source>
</reference>
<proteinExistence type="predicted"/>
<dbReference type="eggNOG" id="ENOG502TAYZ">
    <property type="taxonomic scope" value="Eukaryota"/>
</dbReference>
<reference evidence="2 3" key="1">
    <citation type="journal article" date="2004" name="Science">
        <title>The genome of the diatom Thalassiosira pseudonana: ecology, evolution, and metabolism.</title>
        <authorList>
            <person name="Armbrust E.V."/>
            <person name="Berges J.A."/>
            <person name="Bowler C."/>
            <person name="Green B.R."/>
            <person name="Martinez D."/>
            <person name="Putnam N.H."/>
            <person name="Zhou S."/>
            <person name="Allen A.E."/>
            <person name="Apt K.E."/>
            <person name="Bechner M."/>
            <person name="Brzezinski M.A."/>
            <person name="Chaal B.K."/>
            <person name="Chiovitti A."/>
            <person name="Davis A.K."/>
            <person name="Demarest M.S."/>
            <person name="Detter J.C."/>
            <person name="Glavina T."/>
            <person name="Goodstein D."/>
            <person name="Hadi M.Z."/>
            <person name="Hellsten U."/>
            <person name="Hildebrand M."/>
            <person name="Jenkins B.D."/>
            <person name="Jurka J."/>
            <person name="Kapitonov V.V."/>
            <person name="Kroger N."/>
            <person name="Lau W.W."/>
            <person name="Lane T.W."/>
            <person name="Larimer F.W."/>
            <person name="Lippmeier J.C."/>
            <person name="Lucas S."/>
            <person name="Medina M."/>
            <person name="Montsant A."/>
            <person name="Obornik M."/>
            <person name="Parker M.S."/>
            <person name="Palenik B."/>
            <person name="Pazour G.J."/>
            <person name="Richardson P.M."/>
            <person name="Rynearson T.A."/>
            <person name="Saito M.A."/>
            <person name="Schwartz D.C."/>
            <person name="Thamatrakoln K."/>
            <person name="Valentin K."/>
            <person name="Vardi A."/>
            <person name="Wilkerson F.P."/>
            <person name="Rokhsar D.S."/>
        </authorList>
    </citation>
    <scope>NUCLEOTIDE SEQUENCE [LARGE SCALE GENOMIC DNA]</scope>
    <source>
        <strain evidence="2 3">CCMP1335</strain>
    </source>
</reference>
<dbReference type="AlphaFoldDB" id="B8BPX4"/>
<evidence type="ECO:0008006" key="4">
    <source>
        <dbReference type="Google" id="ProtNLM"/>
    </source>
</evidence>
<dbReference type="EMBL" id="CM000638">
    <property type="protein sequence ID" value="EED95688.1"/>
    <property type="molecule type" value="Genomic_DNA"/>
</dbReference>
<protein>
    <recommendedName>
        <fullName evidence="4">MBD domain-containing protein</fullName>
    </recommendedName>
</protein>
<dbReference type="PaxDb" id="35128-Thaps1081"/>
<dbReference type="HOGENOM" id="CLU_420666_0_0_1"/>
<feature type="compositionally biased region" description="Basic and acidic residues" evidence="1">
    <location>
        <begin position="20"/>
        <end position="39"/>
    </location>
</feature>
<sequence>MSNLCYSAKQFTITFVQEAGRFREDEGGDDQQEKSKADDGTDDNSPADDKDVNTTAADGEVNNASPHDDNAADVNDKSNQHENTDQTAKGKDDEGSHEENLIRDIVDFNSARYNLNFEVPPKSKASLGKFRNYVHHPDPRPFYGCSFCGPNMKHSVGETQINGDTCPACALFHRAGWRREYDASSNELYFYKPDGSRLRSVREYMSTTTKIICDKLNAMFPGRSFPDITELPHYANAKKKGTPKEQKRRAVAATEPIAKREKRQRQKRMIESEGGMYCDGIKRTKPAVAKKQKVEKVAAMKYNVETTLAKKQKVEVTDMITIGNQTFPRWAQAWMKSRKQLVCGNDPRPEFGCEWCGPSMKHGWPSNEGNVCRVCQLFVDEGMARNASAKCKKTYFYNSSGRILYDSGKKFLIESTKHLKSPVKGGMRTNDEEGAVECVIPDWAENTMNARKTYVKYPDNRPVFGCEWCSPRVKAYYDGPTLVGEICPTCKWLEDEEGWTHRDFPTTKRFTNARIGAVCNGAKQFLIATTPAVCNKMKTTPSDELHMFEAKYSLPSTTKRVKISLKARASGKVCKRKSNDNSNNNNNNNNDELQTVSIRKHSNIELPTIAQLLVEEYGLMGVLRADVHQVFNYHFGTNASIAAKILLCLGKG</sequence>
<feature type="region of interest" description="Disordered" evidence="1">
    <location>
        <begin position="20"/>
        <end position="97"/>
    </location>
</feature>
<dbReference type="RefSeq" id="XP_002286047.1">
    <property type="nucleotide sequence ID" value="XM_002286011.1"/>
</dbReference>